<dbReference type="PROSITE" id="PS51417">
    <property type="entry name" value="ARF"/>
    <property type="match status" value="1"/>
</dbReference>
<dbReference type="GO" id="GO:0003924">
    <property type="term" value="F:GTPase activity"/>
    <property type="evidence" value="ECO:0007669"/>
    <property type="project" value="InterPro"/>
</dbReference>
<dbReference type="Gene3D" id="3.40.50.300">
    <property type="entry name" value="P-loop containing nucleotide triphosphate hydrolases"/>
    <property type="match status" value="1"/>
</dbReference>
<comment type="similarity">
    <text evidence="1">Belongs to the small GTPase superfamily. Rab family.</text>
</comment>
<gene>
    <name evidence="4" type="ORF">LCGC14_1296330</name>
</gene>
<dbReference type="EMBL" id="LAZR01007521">
    <property type="protein sequence ID" value="KKM84723.1"/>
    <property type="molecule type" value="Genomic_DNA"/>
</dbReference>
<dbReference type="NCBIfam" id="TIGR00231">
    <property type="entry name" value="small_GTP"/>
    <property type="match status" value="1"/>
</dbReference>
<dbReference type="PANTHER" id="PTHR47981">
    <property type="entry name" value="RAB FAMILY"/>
    <property type="match status" value="1"/>
</dbReference>
<dbReference type="SMART" id="SM00173">
    <property type="entry name" value="RAS"/>
    <property type="match status" value="1"/>
</dbReference>
<dbReference type="PANTHER" id="PTHR47981:SF20">
    <property type="entry name" value="RAS-RELATED PROTEIN RAB-7A"/>
    <property type="match status" value="1"/>
</dbReference>
<dbReference type="InterPro" id="IPR027417">
    <property type="entry name" value="P-loop_NTPase"/>
</dbReference>
<evidence type="ECO:0008006" key="5">
    <source>
        <dbReference type="Google" id="ProtNLM"/>
    </source>
</evidence>
<dbReference type="SMART" id="SM00175">
    <property type="entry name" value="RAB"/>
    <property type="match status" value="1"/>
</dbReference>
<reference evidence="4" key="1">
    <citation type="journal article" date="2015" name="Nature">
        <title>Complex archaea that bridge the gap between prokaryotes and eukaryotes.</title>
        <authorList>
            <person name="Spang A."/>
            <person name="Saw J.H."/>
            <person name="Jorgensen S.L."/>
            <person name="Zaremba-Niedzwiedzka K."/>
            <person name="Martijn J."/>
            <person name="Lind A.E."/>
            <person name="van Eijk R."/>
            <person name="Schleper C."/>
            <person name="Guy L."/>
            <person name="Ettema T.J."/>
        </authorList>
    </citation>
    <scope>NUCLEOTIDE SEQUENCE</scope>
</reference>
<dbReference type="PROSITE" id="PS51421">
    <property type="entry name" value="RAS"/>
    <property type="match status" value="1"/>
</dbReference>
<dbReference type="PRINTS" id="PR00449">
    <property type="entry name" value="RASTRNSFRMNG"/>
</dbReference>
<dbReference type="InterPro" id="IPR005225">
    <property type="entry name" value="Small_GTP-bd"/>
</dbReference>
<accession>A0A0F9KSP5</accession>
<dbReference type="PROSITE" id="PS51420">
    <property type="entry name" value="RHO"/>
    <property type="match status" value="1"/>
</dbReference>
<organism evidence="4">
    <name type="scientific">marine sediment metagenome</name>
    <dbReference type="NCBI Taxonomy" id="412755"/>
    <lineage>
        <taxon>unclassified sequences</taxon>
        <taxon>metagenomes</taxon>
        <taxon>ecological metagenomes</taxon>
    </lineage>
</organism>
<dbReference type="CDD" id="cd00154">
    <property type="entry name" value="Rab"/>
    <property type="match status" value="1"/>
</dbReference>
<dbReference type="SMART" id="SM00174">
    <property type="entry name" value="RHO"/>
    <property type="match status" value="1"/>
</dbReference>
<dbReference type="GO" id="GO:0005525">
    <property type="term" value="F:GTP binding"/>
    <property type="evidence" value="ECO:0007669"/>
    <property type="project" value="UniProtKB-KW"/>
</dbReference>
<evidence type="ECO:0000256" key="1">
    <source>
        <dbReference type="ARBA" id="ARBA00006270"/>
    </source>
</evidence>
<protein>
    <recommendedName>
        <fullName evidence="5">Roc domain-containing protein</fullName>
    </recommendedName>
</protein>
<keyword evidence="2" id="KW-0547">Nucleotide-binding</keyword>
<proteinExistence type="inferred from homology"/>
<sequence>MSKKRLNFKIIVIGDGGVGKTSLIKQFTQGAFENDYVKTIGAQFSKFSKDINGDKIKLIFWDIAGQDDFLFLRPSFYKDSNGAIIIYSLEENNLGKRSFKNLKKWYEDILKFCRVIPTVLLANKADLIEEHNLNKQEIKEVVDRKSFLGYHITSAKTGQGVIDAFDELIEFLYLEYQSNLPPTIEK</sequence>
<evidence type="ECO:0000256" key="3">
    <source>
        <dbReference type="ARBA" id="ARBA00023134"/>
    </source>
</evidence>
<dbReference type="FunFam" id="3.40.50.300:FF:001447">
    <property type="entry name" value="Ras-related protein Rab-1B"/>
    <property type="match status" value="1"/>
</dbReference>
<comment type="caution">
    <text evidence="4">The sequence shown here is derived from an EMBL/GenBank/DDBJ whole genome shotgun (WGS) entry which is preliminary data.</text>
</comment>
<dbReference type="SUPFAM" id="SSF52540">
    <property type="entry name" value="P-loop containing nucleoside triphosphate hydrolases"/>
    <property type="match status" value="1"/>
</dbReference>
<name>A0A0F9KSP5_9ZZZZ</name>
<evidence type="ECO:0000256" key="2">
    <source>
        <dbReference type="ARBA" id="ARBA00022741"/>
    </source>
</evidence>
<keyword evidence="3" id="KW-0342">GTP-binding</keyword>
<evidence type="ECO:0000313" key="4">
    <source>
        <dbReference type="EMBL" id="KKM84723.1"/>
    </source>
</evidence>
<dbReference type="Pfam" id="PF00071">
    <property type="entry name" value="Ras"/>
    <property type="match status" value="1"/>
</dbReference>
<dbReference type="PROSITE" id="PS51419">
    <property type="entry name" value="RAB"/>
    <property type="match status" value="1"/>
</dbReference>
<dbReference type="AlphaFoldDB" id="A0A0F9KSP5"/>
<dbReference type="InterPro" id="IPR001806">
    <property type="entry name" value="Small_GTPase"/>
</dbReference>
<dbReference type="SMART" id="SM00176">
    <property type="entry name" value="RAN"/>
    <property type="match status" value="1"/>
</dbReference>